<dbReference type="GO" id="GO:0016432">
    <property type="term" value="F:tRNA-uridine aminocarboxypropyltransferase activity"/>
    <property type="evidence" value="ECO:0007669"/>
    <property type="project" value="UniProtKB-EC"/>
</dbReference>
<keyword evidence="6" id="KW-0539">Nucleus</keyword>
<accession>A0AAW2Z0G1</accession>
<organism evidence="13 14">
    <name type="scientific">Acrasis kona</name>
    <dbReference type="NCBI Taxonomy" id="1008807"/>
    <lineage>
        <taxon>Eukaryota</taxon>
        <taxon>Discoba</taxon>
        <taxon>Heterolobosea</taxon>
        <taxon>Tetramitia</taxon>
        <taxon>Eutetramitia</taxon>
        <taxon>Acrasidae</taxon>
        <taxon>Acrasis</taxon>
    </lineage>
</organism>
<dbReference type="EC" id="2.5.1.25" evidence="2"/>
<evidence type="ECO:0000256" key="11">
    <source>
        <dbReference type="ARBA" id="ARBA00048718"/>
    </source>
</evidence>
<evidence type="ECO:0000256" key="2">
    <source>
        <dbReference type="ARBA" id="ARBA00012386"/>
    </source>
</evidence>
<keyword evidence="14" id="KW-1185">Reference proteome</keyword>
<reference evidence="13 14" key="1">
    <citation type="submission" date="2024-03" db="EMBL/GenBank/DDBJ databases">
        <title>The Acrasis kona genome and developmental transcriptomes reveal deep origins of eukaryotic multicellular pathways.</title>
        <authorList>
            <person name="Sheikh S."/>
            <person name="Fu C.-J."/>
            <person name="Brown M.W."/>
            <person name="Baldauf S.L."/>
        </authorList>
    </citation>
    <scope>NUCLEOTIDE SEQUENCE [LARGE SCALE GENOMIC DNA]</scope>
    <source>
        <strain evidence="13 14">ATCC MYA-3509</strain>
    </source>
</reference>
<evidence type="ECO:0000313" key="13">
    <source>
        <dbReference type="EMBL" id="KAL0483272.1"/>
    </source>
</evidence>
<dbReference type="PANTHER" id="PTHR15627:SF8">
    <property type="entry name" value="TRNA-URIDINE AMINOCARBOXYPROPYLTRANSFERASE 1"/>
    <property type="match status" value="1"/>
</dbReference>
<gene>
    <name evidence="13" type="ORF">AKO1_014625</name>
</gene>
<evidence type="ECO:0000259" key="12">
    <source>
        <dbReference type="SMART" id="SM01144"/>
    </source>
</evidence>
<sequence length="266" mass="31402">MFKYLQLWRVVRGRYYCLQMKHDAGVRTVAMKNFQLSNNPMVELEKITEREVCGKCHHARKFYCYDCNVATSSAGKVIPKLELPVKVVVIQDAREVKGKNTACHAKIIANQDVEIFTYPDIPDYINKDNSVLLYPTDGCESVGEAIKSRSDNNKKLEYVVFIDSTWQKSKRIINNEVISTLPRIRISQHKTLFWRNQKFDIHFLSTIEAIHYFFRDYHEATNQGSYEGQYDDLLYLFLYQYEVIQRRYKNNTELTFKTALRDDYIK</sequence>
<dbReference type="EMBL" id="JAOPGA020000947">
    <property type="protein sequence ID" value="KAL0483272.1"/>
    <property type="molecule type" value="Genomic_DNA"/>
</dbReference>
<evidence type="ECO:0000256" key="10">
    <source>
        <dbReference type="ARBA" id="ARBA00042508"/>
    </source>
</evidence>
<comment type="caution">
    <text evidence="13">The sequence shown here is derived from an EMBL/GenBank/DDBJ whole genome shotgun (WGS) entry which is preliminary data.</text>
</comment>
<dbReference type="InterPro" id="IPR051521">
    <property type="entry name" value="tRNA_Mod/Golgi_Maint"/>
</dbReference>
<dbReference type="PANTHER" id="PTHR15627">
    <property type="entry name" value="NATURAL KILLER CELL-SPECIFIC ANTIGEN KLIP1"/>
    <property type="match status" value="1"/>
</dbReference>
<comment type="similarity">
    <text evidence="8">Belongs to the TDD superfamily. DTWD1 family.</text>
</comment>
<evidence type="ECO:0000256" key="7">
    <source>
        <dbReference type="ARBA" id="ARBA00037050"/>
    </source>
</evidence>
<feature type="domain" description="DTW" evidence="12">
    <location>
        <begin position="60"/>
        <end position="249"/>
    </location>
</feature>
<keyword evidence="3" id="KW-0808">Transferase</keyword>
<dbReference type="AlphaFoldDB" id="A0AAW2Z0G1"/>
<dbReference type="SMART" id="SM01144">
    <property type="entry name" value="DTW"/>
    <property type="match status" value="1"/>
</dbReference>
<comment type="catalytic activity">
    <reaction evidence="11">
        <text>a uridine in tRNA + S-adenosyl-L-methionine = a 3-[(3S)-3-amino-3-carboxypropyl]uridine in tRNA + S-methyl-5'-thioadenosine + H(+)</text>
        <dbReference type="Rhea" id="RHEA:62432"/>
        <dbReference type="Rhea" id="RHEA-COMP:13339"/>
        <dbReference type="Rhea" id="RHEA-COMP:16092"/>
        <dbReference type="ChEBI" id="CHEBI:15378"/>
        <dbReference type="ChEBI" id="CHEBI:17509"/>
        <dbReference type="ChEBI" id="CHEBI:59789"/>
        <dbReference type="ChEBI" id="CHEBI:65315"/>
        <dbReference type="ChEBI" id="CHEBI:82930"/>
        <dbReference type="EC" id="2.5.1.25"/>
    </reaction>
</comment>
<evidence type="ECO:0000256" key="5">
    <source>
        <dbReference type="ARBA" id="ARBA00022694"/>
    </source>
</evidence>
<comment type="subcellular location">
    <subcellularLocation>
        <location evidence="1">Nucleus</location>
    </subcellularLocation>
</comment>
<name>A0AAW2Z0G1_9EUKA</name>
<dbReference type="InterPro" id="IPR005636">
    <property type="entry name" value="DTW"/>
</dbReference>
<protein>
    <recommendedName>
        <fullName evidence="9">tRNA-uridine aminocarboxypropyltransferase 1</fullName>
        <ecNumber evidence="2">2.5.1.25</ecNumber>
    </recommendedName>
    <alternativeName>
        <fullName evidence="10">DTW domain-containing protein 1</fullName>
    </alternativeName>
</protein>
<comment type="function">
    <text evidence="7">Catalyzes the formation of 3-(3-amino-3-carboxypropyl)uridine (acp3U) at position 20 in the D-loop of several cytoplasmic tRNAs (acp3U(20)).</text>
</comment>
<keyword evidence="4" id="KW-0949">S-adenosyl-L-methionine</keyword>
<dbReference type="GO" id="GO:0008033">
    <property type="term" value="P:tRNA processing"/>
    <property type="evidence" value="ECO:0007669"/>
    <property type="project" value="UniProtKB-KW"/>
</dbReference>
<keyword evidence="5" id="KW-0819">tRNA processing</keyword>
<proteinExistence type="inferred from homology"/>
<evidence type="ECO:0000256" key="6">
    <source>
        <dbReference type="ARBA" id="ARBA00023242"/>
    </source>
</evidence>
<evidence type="ECO:0000256" key="3">
    <source>
        <dbReference type="ARBA" id="ARBA00022679"/>
    </source>
</evidence>
<dbReference type="Proteomes" id="UP001431209">
    <property type="component" value="Unassembled WGS sequence"/>
</dbReference>
<dbReference type="Pfam" id="PF03942">
    <property type="entry name" value="DTW"/>
    <property type="match status" value="1"/>
</dbReference>
<evidence type="ECO:0000256" key="9">
    <source>
        <dbReference type="ARBA" id="ARBA00039242"/>
    </source>
</evidence>
<evidence type="ECO:0000256" key="4">
    <source>
        <dbReference type="ARBA" id="ARBA00022691"/>
    </source>
</evidence>
<evidence type="ECO:0000256" key="1">
    <source>
        <dbReference type="ARBA" id="ARBA00004123"/>
    </source>
</evidence>
<evidence type="ECO:0000313" key="14">
    <source>
        <dbReference type="Proteomes" id="UP001431209"/>
    </source>
</evidence>
<dbReference type="GO" id="GO:0005634">
    <property type="term" value="C:nucleus"/>
    <property type="evidence" value="ECO:0007669"/>
    <property type="project" value="UniProtKB-SubCell"/>
</dbReference>
<evidence type="ECO:0000256" key="8">
    <source>
        <dbReference type="ARBA" id="ARBA00038290"/>
    </source>
</evidence>